<accession>A0A829YLH6</accession>
<reference evidence="4" key="1">
    <citation type="submission" date="2020-01" db="EMBL/GenBank/DDBJ databases">
        <title>'Steroidobacter agaridevorans' sp. nov., agar-degrading bacteria isolated from rhizosphere soils.</title>
        <authorList>
            <person name="Ikenaga M."/>
            <person name="Kataoka M."/>
            <person name="Murouchi A."/>
            <person name="Katsuragi S."/>
            <person name="Sakai M."/>
        </authorList>
    </citation>
    <scope>NUCLEOTIDE SEQUENCE [LARGE SCALE GENOMIC DNA]</scope>
    <source>
        <strain evidence="4">YU21-B</strain>
    </source>
</reference>
<dbReference type="AlphaFoldDB" id="A0A829YLH6"/>
<dbReference type="Pfam" id="PF23451">
    <property type="entry name" value="Zn_ribbon_PaaD"/>
    <property type="match status" value="1"/>
</dbReference>
<dbReference type="RefSeq" id="WP_161815878.1">
    <property type="nucleotide sequence ID" value="NZ_BLJN01000008.1"/>
</dbReference>
<organism evidence="3 4">
    <name type="scientific">Steroidobacter agaridevorans</name>
    <dbReference type="NCBI Taxonomy" id="2695856"/>
    <lineage>
        <taxon>Bacteria</taxon>
        <taxon>Pseudomonadati</taxon>
        <taxon>Pseudomonadota</taxon>
        <taxon>Gammaproteobacteria</taxon>
        <taxon>Steroidobacterales</taxon>
        <taxon>Steroidobacteraceae</taxon>
        <taxon>Steroidobacter</taxon>
    </lineage>
</organism>
<dbReference type="InterPro" id="IPR034904">
    <property type="entry name" value="FSCA_dom_sf"/>
</dbReference>
<dbReference type="InterPro" id="IPR011883">
    <property type="entry name" value="PaaD-like"/>
</dbReference>
<feature type="domain" description="PaaD zinc beta ribbon" evidence="2">
    <location>
        <begin position="127"/>
        <end position="172"/>
    </location>
</feature>
<sequence length="174" mass="19320">MNQAPANRADRFVAPAEREIWRILADVPDPEIPVLSVVELGIIRHVRLADDGRVTVGVSPTYTGCPATEVIARSIETRLEAEGYEHPKVESVLSPPWTSDWLTESGRAKLKEYGIAPPAHSVSHPKHLFREPKVACPRCSSMQTSKVSEFASTPCKALYRCASCLEPFEYFKCI</sequence>
<evidence type="ECO:0000259" key="1">
    <source>
        <dbReference type="Pfam" id="PF01883"/>
    </source>
</evidence>
<evidence type="ECO:0000313" key="3">
    <source>
        <dbReference type="EMBL" id="GFE84284.1"/>
    </source>
</evidence>
<feature type="domain" description="MIP18 family-like" evidence="1">
    <location>
        <begin position="18"/>
        <end position="80"/>
    </location>
</feature>
<protein>
    <submittedName>
        <fullName evidence="3">Phenylacetic acid degradation protein</fullName>
    </submittedName>
</protein>
<dbReference type="SUPFAM" id="SSF117916">
    <property type="entry name" value="Fe-S cluster assembly (FSCA) domain-like"/>
    <property type="match status" value="1"/>
</dbReference>
<evidence type="ECO:0000259" key="2">
    <source>
        <dbReference type="Pfam" id="PF23451"/>
    </source>
</evidence>
<dbReference type="PANTHER" id="PTHR42831">
    <property type="entry name" value="FE-S PROTEIN MATURATION AUXILIARY FACTOR YITW"/>
    <property type="match status" value="1"/>
</dbReference>
<dbReference type="InterPro" id="IPR052339">
    <property type="entry name" value="Fe-S_Maturation_MIP18"/>
</dbReference>
<dbReference type="InterPro" id="IPR002744">
    <property type="entry name" value="MIP18-like"/>
</dbReference>
<dbReference type="EMBL" id="BLJN01000008">
    <property type="protein sequence ID" value="GFE84284.1"/>
    <property type="molecule type" value="Genomic_DNA"/>
</dbReference>
<proteinExistence type="predicted"/>
<dbReference type="PANTHER" id="PTHR42831:SF3">
    <property type="entry name" value="1,2-PHENYLACETYL-COA EPOXIDASE, SUBUNIT D-RELATED"/>
    <property type="match status" value="1"/>
</dbReference>
<evidence type="ECO:0000313" key="4">
    <source>
        <dbReference type="Proteomes" id="UP000445000"/>
    </source>
</evidence>
<dbReference type="NCBIfam" id="TIGR02159">
    <property type="entry name" value="PA_CoA_Oxy4"/>
    <property type="match status" value="1"/>
</dbReference>
<dbReference type="Pfam" id="PF01883">
    <property type="entry name" value="FeS_assembly_P"/>
    <property type="match status" value="1"/>
</dbReference>
<dbReference type="Gene3D" id="3.30.300.130">
    <property type="entry name" value="Fe-S cluster assembly (FSCA)"/>
    <property type="match status" value="1"/>
</dbReference>
<comment type="caution">
    <text evidence="3">The sequence shown here is derived from an EMBL/GenBank/DDBJ whole genome shotgun (WGS) entry which is preliminary data.</text>
</comment>
<name>A0A829YLH6_9GAMM</name>
<dbReference type="Proteomes" id="UP000445000">
    <property type="component" value="Unassembled WGS sequence"/>
</dbReference>
<keyword evidence="4" id="KW-1185">Reference proteome</keyword>
<gene>
    <name evidence="3" type="primary">paaD</name>
    <name evidence="3" type="ORF">GCM10011487_62840</name>
</gene>
<dbReference type="InterPro" id="IPR056572">
    <property type="entry name" value="Zn_ribbon_PaaD"/>
</dbReference>